<dbReference type="PANTHER" id="PTHR34373">
    <property type="entry name" value="SHUGOSHIN 2"/>
    <property type="match status" value="1"/>
</dbReference>
<evidence type="ECO:0000256" key="2">
    <source>
        <dbReference type="ARBA" id="ARBA00022829"/>
    </source>
</evidence>
<dbReference type="InterPro" id="IPR044693">
    <property type="entry name" value="SGO_plant"/>
</dbReference>
<feature type="compositionally biased region" description="Basic and acidic residues" evidence="3">
    <location>
        <begin position="15"/>
        <end position="25"/>
    </location>
</feature>
<feature type="compositionally biased region" description="Polar residues" evidence="3">
    <location>
        <begin position="42"/>
        <end position="61"/>
    </location>
</feature>
<comment type="caution">
    <text evidence="5">The sequence shown here is derived from an EMBL/GenBank/DDBJ whole genome shotgun (WGS) entry which is preliminary data.</text>
</comment>
<dbReference type="Pfam" id="PF07557">
    <property type="entry name" value="Shugoshin_C"/>
    <property type="match status" value="1"/>
</dbReference>
<dbReference type="InterPro" id="IPR011515">
    <property type="entry name" value="Shugoshin_C"/>
</dbReference>
<keyword evidence="2" id="KW-0159">Chromosome partition</keyword>
<dbReference type="AlphaFoldDB" id="A0ABC8UZ62"/>
<dbReference type="GO" id="GO:0007059">
    <property type="term" value="P:chromosome segregation"/>
    <property type="evidence" value="ECO:0007669"/>
    <property type="project" value="UniProtKB-KW"/>
</dbReference>
<organism evidence="5 6">
    <name type="scientific">Ilex paraguariensis</name>
    <name type="common">yerba mate</name>
    <dbReference type="NCBI Taxonomy" id="185542"/>
    <lineage>
        <taxon>Eukaryota</taxon>
        <taxon>Viridiplantae</taxon>
        <taxon>Streptophyta</taxon>
        <taxon>Embryophyta</taxon>
        <taxon>Tracheophyta</taxon>
        <taxon>Spermatophyta</taxon>
        <taxon>Magnoliopsida</taxon>
        <taxon>eudicotyledons</taxon>
        <taxon>Gunneridae</taxon>
        <taxon>Pentapetalae</taxon>
        <taxon>asterids</taxon>
        <taxon>campanulids</taxon>
        <taxon>Aquifoliales</taxon>
        <taxon>Aquifoliaceae</taxon>
        <taxon>Ilex</taxon>
    </lineage>
</organism>
<feature type="region of interest" description="Disordered" evidence="3">
    <location>
        <begin position="1"/>
        <end position="61"/>
    </location>
</feature>
<feature type="region of interest" description="Disordered" evidence="3">
    <location>
        <begin position="125"/>
        <end position="282"/>
    </location>
</feature>
<gene>
    <name evidence="5" type="ORF">ILEXP_LOCUS56837</name>
</gene>
<dbReference type="EMBL" id="CAUOFW020009547">
    <property type="protein sequence ID" value="CAK9186348.1"/>
    <property type="molecule type" value="Genomic_DNA"/>
</dbReference>
<feature type="compositionally biased region" description="Basic and acidic residues" evidence="3">
    <location>
        <begin position="172"/>
        <end position="181"/>
    </location>
</feature>
<evidence type="ECO:0000256" key="3">
    <source>
        <dbReference type="SAM" id="MobiDB-lite"/>
    </source>
</evidence>
<dbReference type="PANTHER" id="PTHR34373:SF9">
    <property type="entry name" value="SHUGOSHIN 2"/>
    <property type="match status" value="1"/>
</dbReference>
<accession>A0ABC8UZ62</accession>
<evidence type="ECO:0000313" key="6">
    <source>
        <dbReference type="Proteomes" id="UP001642360"/>
    </source>
</evidence>
<proteinExistence type="inferred from homology"/>
<feature type="compositionally biased region" description="Basic and acidic residues" evidence="3">
    <location>
        <begin position="125"/>
        <end position="150"/>
    </location>
</feature>
<protein>
    <recommendedName>
        <fullName evidence="4">Shugoshin C-terminal domain-containing protein</fullName>
    </recommendedName>
</protein>
<sequence length="282" mass="31907">MEGSLVPDSENSKIAGEKPKLDKTMKGPTGNVARKKLADISNLPQQPKPSNQKDNSQTITMTSKEYIDHLKKENMSLMKLVVERNKIIELSGIELQKLRVNLQKVMQQNSQLAQTNSQMLAELNSGKDRVKVSKCEEAQEYAQSDRDDNKPCTTNRRRQSKSFGPSPVKQSHAKEDAESKRLCVRRHSARFKSEESKPTEDFFEIDEAKLPECPSRDDRMLEDGSATMSSLVKTEDKDESSGPIYKPQEIGRSSIGRPLRQAAKKVQSYKETPVNVKMRRPE</sequence>
<feature type="domain" description="Shugoshin C-terminal" evidence="4">
    <location>
        <begin position="256"/>
        <end position="280"/>
    </location>
</feature>
<name>A0ABC8UZ62_9AQUA</name>
<keyword evidence="6" id="KW-1185">Reference proteome</keyword>
<evidence type="ECO:0000256" key="1">
    <source>
        <dbReference type="ARBA" id="ARBA00010845"/>
    </source>
</evidence>
<evidence type="ECO:0000259" key="4">
    <source>
        <dbReference type="Pfam" id="PF07557"/>
    </source>
</evidence>
<dbReference type="Proteomes" id="UP001642360">
    <property type="component" value="Unassembled WGS sequence"/>
</dbReference>
<feature type="compositionally biased region" description="Basic and acidic residues" evidence="3">
    <location>
        <begin position="191"/>
        <end position="222"/>
    </location>
</feature>
<evidence type="ECO:0000313" key="5">
    <source>
        <dbReference type="EMBL" id="CAK9186348.1"/>
    </source>
</evidence>
<reference evidence="5 6" key="1">
    <citation type="submission" date="2024-02" db="EMBL/GenBank/DDBJ databases">
        <authorList>
            <person name="Vignale AGUSTIN F."/>
            <person name="Sosa J E."/>
            <person name="Modenutti C."/>
        </authorList>
    </citation>
    <scope>NUCLEOTIDE SEQUENCE [LARGE SCALE GENOMIC DNA]</scope>
</reference>
<comment type="similarity">
    <text evidence="1">Belongs to the shugoshin family.</text>
</comment>